<sequence>MKKKASKPWIALTAITAVVLAVCIAAIPITSQFSSVISVALNAKTQEVIPDPEATVHFTSNYDSEEELVAFEKELCESIEAEGATLLVNNDSTLPLAQGTRFTTFSQSSYNLLYGGTGSGQVSAEDAVTLKDALEEAFGEGSVNPQQWDFYANCGYTRVNADTTGGSQSQYRINEVPWSEYTEELQNTWPEYGDVALVVLARSGGEGADLPSGLPELEDYMTDGDYLRLCREEIDMFTNLQQLKEQGVFKKIVVLLNSSNALQLDFLDSYGVDAVLWIGDVGMTGINGVADILAGNVNPSGRIVDTFLKDNHSSPAMQNFGAFNYTNGADYEVATAQNNTDPGVVKCNEDYVVYQEGIYVGYRYYETRYEDYVLNRGNAGDYDYAADVAFPFGYGLSYTTFAYSNFTVEDRGDTFEVGVDVTNTGSVDGKHTVQIYFQSPYTQYDMENGVEKAAVELCGFDKKMIAAGATEHYTITVDKEDLTSYDANNAKTYILEDGDYYFTVGTDAHNAVNNILAAKGADAARMSGTGDASLAVKWNNPTFDKTTYAVSGVTGNAITNLFDNADLNKYEGAEDQQITYLSRSDWQGTFPAGPVSLRITEQMWADGLSHDEADRAALVERYKEMYYPDATMPEMGVAGDLSANDFAEADADDPAWSDLIKQIPYSEMTNVIYNGFHLTQPVPSIGLPGTLDENGPQGFTKSLMGGSSAMAYTSEDVMAATFNLEIIENIGKCIGEDFLHAPSDTGTVYAGIYGPGANIHRTPYCGRNFEYYSEDGWLSGQIAAVEVAAIQDRGVYVFTKHFALNDQEEGRYGISTWSNEQAIRELYLEGFEGSVAKGGGMGVMSSFNRIGVVWSGAHHGLMTGILRDEWGMDGAAITDCSVMASFMDYRLGVLAGQDLWDGYSMGMATLDGLENDPAIVNAVQRAVKNIAYSVTHSQAMNIGNATVRPITPWWQMTLYVITGVMAVLTAGSVVMLVRSRRQKPDTE</sequence>
<dbReference type="Pfam" id="PF14310">
    <property type="entry name" value="Fn3-like"/>
    <property type="match status" value="1"/>
</dbReference>
<reference evidence="5 6" key="1">
    <citation type="submission" date="2020-10" db="EMBL/GenBank/DDBJ databases">
        <title>ChiBAC.</title>
        <authorList>
            <person name="Zenner C."/>
            <person name="Hitch T.C.A."/>
            <person name="Clavel T."/>
        </authorList>
    </citation>
    <scope>NUCLEOTIDE SEQUENCE [LARGE SCALE GENOMIC DNA]</scope>
    <source>
        <strain evidence="5 6">DSM 109015</strain>
    </source>
</reference>
<feature type="transmembrane region" description="Helical" evidence="3">
    <location>
        <begin position="953"/>
        <end position="977"/>
    </location>
</feature>
<keyword evidence="2 5" id="KW-0378">Hydrolase</keyword>
<dbReference type="RefSeq" id="WP_193503251.1">
    <property type="nucleotide sequence ID" value="NZ_JADCKC010000004.1"/>
</dbReference>
<dbReference type="GO" id="GO:0016787">
    <property type="term" value="F:hydrolase activity"/>
    <property type="evidence" value="ECO:0007669"/>
    <property type="project" value="UniProtKB-KW"/>
</dbReference>
<evidence type="ECO:0000256" key="1">
    <source>
        <dbReference type="ARBA" id="ARBA00005336"/>
    </source>
</evidence>
<dbReference type="InterPro" id="IPR050288">
    <property type="entry name" value="Cellulose_deg_GH3"/>
</dbReference>
<protein>
    <submittedName>
        <fullName evidence="5">Glycoside hydrolase family 3 C-terminal domain-containing protein</fullName>
    </submittedName>
</protein>
<comment type="similarity">
    <text evidence="1">Belongs to the glycosyl hydrolase 3 family.</text>
</comment>
<keyword evidence="6" id="KW-1185">Reference proteome</keyword>
<dbReference type="SMART" id="SM01217">
    <property type="entry name" value="Fn3_like"/>
    <property type="match status" value="1"/>
</dbReference>
<feature type="domain" description="Fibronectin type III-like" evidence="4">
    <location>
        <begin position="431"/>
        <end position="508"/>
    </location>
</feature>
<keyword evidence="3" id="KW-0472">Membrane</keyword>
<dbReference type="InterPro" id="IPR026891">
    <property type="entry name" value="Fn3-like"/>
</dbReference>
<dbReference type="InterPro" id="IPR017853">
    <property type="entry name" value="GH"/>
</dbReference>
<dbReference type="InterPro" id="IPR036881">
    <property type="entry name" value="Glyco_hydro_3_C_sf"/>
</dbReference>
<dbReference type="PANTHER" id="PTHR42715:SF10">
    <property type="entry name" value="BETA-GLUCOSIDASE"/>
    <property type="match status" value="1"/>
</dbReference>
<dbReference type="PRINTS" id="PR00133">
    <property type="entry name" value="GLHYDRLASE3"/>
</dbReference>
<keyword evidence="3" id="KW-1133">Transmembrane helix</keyword>
<dbReference type="Gene3D" id="3.20.20.300">
    <property type="entry name" value="Glycoside hydrolase, family 3, N-terminal domain"/>
    <property type="match status" value="1"/>
</dbReference>
<dbReference type="SUPFAM" id="SSF52279">
    <property type="entry name" value="Beta-D-glucan exohydrolase, C-terminal domain"/>
    <property type="match status" value="1"/>
</dbReference>
<dbReference type="Proteomes" id="UP000768567">
    <property type="component" value="Unassembled WGS sequence"/>
</dbReference>
<dbReference type="InterPro" id="IPR013783">
    <property type="entry name" value="Ig-like_fold"/>
</dbReference>
<evidence type="ECO:0000313" key="6">
    <source>
        <dbReference type="Proteomes" id="UP000768567"/>
    </source>
</evidence>
<dbReference type="Pfam" id="PF00933">
    <property type="entry name" value="Glyco_hydro_3"/>
    <property type="match status" value="1"/>
</dbReference>
<dbReference type="SUPFAM" id="SSF51445">
    <property type="entry name" value="(Trans)glycosidases"/>
    <property type="match status" value="1"/>
</dbReference>
<keyword evidence="3" id="KW-0812">Transmembrane</keyword>
<name>A0ABR9R6I1_9FIRM</name>
<gene>
    <name evidence="5" type="ORF">INF35_13305</name>
</gene>
<evidence type="ECO:0000256" key="3">
    <source>
        <dbReference type="SAM" id="Phobius"/>
    </source>
</evidence>
<dbReference type="InterPro" id="IPR001764">
    <property type="entry name" value="Glyco_hydro_3_N"/>
</dbReference>
<accession>A0ABR9R6I1</accession>
<proteinExistence type="inferred from homology"/>
<dbReference type="EMBL" id="JADCKC010000004">
    <property type="protein sequence ID" value="MBE5038766.1"/>
    <property type="molecule type" value="Genomic_DNA"/>
</dbReference>
<organism evidence="5 6">
    <name type="scientific">Gemmiger gallinarum</name>
    <dbReference type="NCBI Taxonomy" id="2779354"/>
    <lineage>
        <taxon>Bacteria</taxon>
        <taxon>Bacillati</taxon>
        <taxon>Bacillota</taxon>
        <taxon>Clostridia</taxon>
        <taxon>Eubacteriales</taxon>
        <taxon>Gemmiger</taxon>
    </lineage>
</organism>
<dbReference type="InterPro" id="IPR036962">
    <property type="entry name" value="Glyco_hydro_3_N_sf"/>
</dbReference>
<evidence type="ECO:0000256" key="2">
    <source>
        <dbReference type="ARBA" id="ARBA00022801"/>
    </source>
</evidence>
<dbReference type="InterPro" id="IPR002772">
    <property type="entry name" value="Glyco_hydro_3_C"/>
</dbReference>
<evidence type="ECO:0000259" key="4">
    <source>
        <dbReference type="SMART" id="SM01217"/>
    </source>
</evidence>
<dbReference type="Gene3D" id="2.60.40.10">
    <property type="entry name" value="Immunoglobulins"/>
    <property type="match status" value="1"/>
</dbReference>
<dbReference type="Gene3D" id="3.40.50.1700">
    <property type="entry name" value="Glycoside hydrolase family 3 C-terminal domain"/>
    <property type="match status" value="1"/>
</dbReference>
<evidence type="ECO:0000313" key="5">
    <source>
        <dbReference type="EMBL" id="MBE5038766.1"/>
    </source>
</evidence>
<comment type="caution">
    <text evidence="5">The sequence shown here is derived from an EMBL/GenBank/DDBJ whole genome shotgun (WGS) entry which is preliminary data.</text>
</comment>
<dbReference type="PANTHER" id="PTHR42715">
    <property type="entry name" value="BETA-GLUCOSIDASE"/>
    <property type="match status" value="1"/>
</dbReference>
<dbReference type="Pfam" id="PF01915">
    <property type="entry name" value="Glyco_hydro_3_C"/>
    <property type="match status" value="1"/>
</dbReference>